<gene>
    <name evidence="7" type="ORF">FHU36_004317</name>
</gene>
<proteinExistence type="predicted"/>
<name>A0A7X0C3F3_9ACTN</name>
<evidence type="ECO:0000256" key="2">
    <source>
        <dbReference type="ARBA" id="ARBA00022630"/>
    </source>
</evidence>
<feature type="domain" description="Reductase C-terminal" evidence="6">
    <location>
        <begin position="317"/>
        <end position="388"/>
    </location>
</feature>
<feature type="domain" description="FAD/NAD(P)-binding" evidence="5">
    <location>
        <begin position="6"/>
        <end position="292"/>
    </location>
</feature>
<dbReference type="PRINTS" id="PR00368">
    <property type="entry name" value="FADPNR"/>
</dbReference>
<comment type="caution">
    <text evidence="7">The sequence shown here is derived from an EMBL/GenBank/DDBJ whole genome shotgun (WGS) entry which is preliminary data.</text>
</comment>
<sequence length="400" mass="41481">MTAGQRVVVVGASLAGVNAVHGLRAAGFAGRVSVVGAEPHVPYDRPPLSKQSLLGTEPRALDVHDDAEWLLGRRAMSVDLASRVVELDGGAGLGFDGLVIATGAEAVRPPWRDVVALRTLDDCRALRAALDGGAGHVVVVGAGFVGAEVAASCRAQGVAVTVADELDLPLARSCGPLVGEVLAALHREHGARLELGVKVAAVHEGGRAGRHEVELADGRVLAADVVVAGLGARPATGWLSGSGLALDDGVLCDETLLAAPGVVAAGDVCRRPSRAFGTSLRVEHWTNAVEQGEYAGRRLHAALSGGPAPEPFDAVPYLWTEQYGHTVQMFGCPEPGDEIHVVHGDPAARRFAAVHVRGGVVRAVTGMDCPARVRRLRPLVAGAQRWTTSATGTETTCWNR</sequence>
<dbReference type="InterPro" id="IPR028202">
    <property type="entry name" value="Reductase_C"/>
</dbReference>
<dbReference type="AlphaFoldDB" id="A0A7X0C3F3"/>
<dbReference type="GO" id="GO:0016651">
    <property type="term" value="F:oxidoreductase activity, acting on NAD(P)H"/>
    <property type="evidence" value="ECO:0007669"/>
    <property type="project" value="TreeGrafter"/>
</dbReference>
<reference evidence="7 8" key="1">
    <citation type="submission" date="2020-08" db="EMBL/GenBank/DDBJ databases">
        <title>Sequencing the genomes of 1000 actinobacteria strains.</title>
        <authorList>
            <person name="Klenk H.-P."/>
        </authorList>
    </citation>
    <scope>NUCLEOTIDE SEQUENCE [LARGE SCALE GENOMIC DNA]</scope>
    <source>
        <strain evidence="7 8">DSM 45913</strain>
    </source>
</reference>
<dbReference type="InterPro" id="IPR023753">
    <property type="entry name" value="FAD/NAD-binding_dom"/>
</dbReference>
<keyword evidence="3" id="KW-0274">FAD</keyword>
<protein>
    <submittedName>
        <fullName evidence="7">NADPH-dependent 2,4-dienoyl-CoA reductase/sulfur reductase-like enzyme</fullName>
    </submittedName>
</protein>
<dbReference type="Pfam" id="PF14759">
    <property type="entry name" value="Reductase_C"/>
    <property type="match status" value="1"/>
</dbReference>
<dbReference type="Proteomes" id="UP000583800">
    <property type="component" value="Unassembled WGS sequence"/>
</dbReference>
<dbReference type="InterPro" id="IPR016156">
    <property type="entry name" value="FAD/NAD-linked_Rdtase_dimer_sf"/>
</dbReference>
<dbReference type="Gene3D" id="3.30.390.30">
    <property type="match status" value="1"/>
</dbReference>
<dbReference type="RefSeq" id="WP_185085658.1">
    <property type="nucleotide sequence ID" value="NZ_JACHJB010000002.1"/>
</dbReference>
<keyword evidence="2" id="KW-0285">Flavoprotein</keyword>
<keyword evidence="4" id="KW-0560">Oxidoreductase</keyword>
<dbReference type="Gene3D" id="3.50.50.60">
    <property type="entry name" value="FAD/NAD(P)-binding domain"/>
    <property type="match status" value="2"/>
</dbReference>
<evidence type="ECO:0000313" key="7">
    <source>
        <dbReference type="EMBL" id="MBB6347772.1"/>
    </source>
</evidence>
<comment type="cofactor">
    <cofactor evidence="1">
        <name>FAD</name>
        <dbReference type="ChEBI" id="CHEBI:57692"/>
    </cofactor>
</comment>
<evidence type="ECO:0000259" key="5">
    <source>
        <dbReference type="Pfam" id="PF07992"/>
    </source>
</evidence>
<evidence type="ECO:0000256" key="1">
    <source>
        <dbReference type="ARBA" id="ARBA00001974"/>
    </source>
</evidence>
<evidence type="ECO:0000259" key="6">
    <source>
        <dbReference type="Pfam" id="PF14759"/>
    </source>
</evidence>
<dbReference type="InterPro" id="IPR050446">
    <property type="entry name" value="FAD-oxidoreductase/Apoptosis"/>
</dbReference>
<dbReference type="PANTHER" id="PTHR43557">
    <property type="entry name" value="APOPTOSIS-INDUCING FACTOR 1"/>
    <property type="match status" value="1"/>
</dbReference>
<dbReference type="SUPFAM" id="SSF55424">
    <property type="entry name" value="FAD/NAD-linked reductases, dimerisation (C-terminal) domain"/>
    <property type="match status" value="1"/>
</dbReference>
<dbReference type="PRINTS" id="PR00469">
    <property type="entry name" value="PNDRDTASEII"/>
</dbReference>
<dbReference type="GO" id="GO:0005737">
    <property type="term" value="C:cytoplasm"/>
    <property type="evidence" value="ECO:0007669"/>
    <property type="project" value="TreeGrafter"/>
</dbReference>
<dbReference type="SUPFAM" id="SSF51905">
    <property type="entry name" value="FAD/NAD(P)-binding domain"/>
    <property type="match status" value="1"/>
</dbReference>
<dbReference type="Pfam" id="PF07992">
    <property type="entry name" value="Pyr_redox_2"/>
    <property type="match status" value="1"/>
</dbReference>
<evidence type="ECO:0000256" key="3">
    <source>
        <dbReference type="ARBA" id="ARBA00022827"/>
    </source>
</evidence>
<dbReference type="InterPro" id="IPR036188">
    <property type="entry name" value="FAD/NAD-bd_sf"/>
</dbReference>
<evidence type="ECO:0000256" key="4">
    <source>
        <dbReference type="ARBA" id="ARBA00023002"/>
    </source>
</evidence>
<accession>A0A7X0C3F3</accession>
<organism evidence="7 8">
    <name type="scientific">Nonomuraea muscovyensis</name>
    <dbReference type="NCBI Taxonomy" id="1124761"/>
    <lineage>
        <taxon>Bacteria</taxon>
        <taxon>Bacillati</taxon>
        <taxon>Actinomycetota</taxon>
        <taxon>Actinomycetes</taxon>
        <taxon>Streptosporangiales</taxon>
        <taxon>Streptosporangiaceae</taxon>
        <taxon>Nonomuraea</taxon>
    </lineage>
</organism>
<dbReference type="EMBL" id="JACHJB010000002">
    <property type="protein sequence ID" value="MBB6347772.1"/>
    <property type="molecule type" value="Genomic_DNA"/>
</dbReference>
<dbReference type="PANTHER" id="PTHR43557:SF2">
    <property type="entry name" value="RIESKE DOMAIN-CONTAINING PROTEIN-RELATED"/>
    <property type="match status" value="1"/>
</dbReference>
<keyword evidence="8" id="KW-1185">Reference proteome</keyword>
<evidence type="ECO:0000313" key="8">
    <source>
        <dbReference type="Proteomes" id="UP000583800"/>
    </source>
</evidence>